<dbReference type="NCBIfam" id="TIGR00004">
    <property type="entry name" value="Rid family detoxifying hydrolase"/>
    <property type="match status" value="1"/>
</dbReference>
<sequence>MKEIISTEKAPKAIGPYAQGVKFHEFIFTSGQLPIDPITGEMEVNDIRRATELSINNIKSILEEKDSSLDKIIKVTIFVKDMNMFTDINEVYGKFFSDNSPARSCVQVAKLPKDALIEIEAIAYA</sequence>
<dbReference type="Proteomes" id="UP000308489">
    <property type="component" value="Chromosome 1"/>
</dbReference>
<proteinExistence type="inferred from homology"/>
<dbReference type="PROSITE" id="PS01094">
    <property type="entry name" value="UPF0076"/>
    <property type="match status" value="1"/>
</dbReference>
<dbReference type="Gene3D" id="3.30.1330.40">
    <property type="entry name" value="RutC-like"/>
    <property type="match status" value="1"/>
</dbReference>
<evidence type="ECO:0000313" key="2">
    <source>
        <dbReference type="EMBL" id="VTQ90788.1"/>
    </source>
</evidence>
<dbReference type="AlphaFoldDB" id="A0A4U9RHS9"/>
<dbReference type="EC" id="3.5.4.-" evidence="2"/>
<dbReference type="EMBL" id="LR590481">
    <property type="protein sequence ID" value="VTQ90788.1"/>
    <property type="molecule type" value="Genomic_DNA"/>
</dbReference>
<evidence type="ECO:0000256" key="1">
    <source>
        <dbReference type="ARBA" id="ARBA00010552"/>
    </source>
</evidence>
<dbReference type="InterPro" id="IPR035959">
    <property type="entry name" value="RutC-like_sf"/>
</dbReference>
<protein>
    <submittedName>
        <fullName evidence="2">Putative endoribonuclease L-PSP</fullName>
        <ecNumber evidence="2">3.5.4.-</ecNumber>
    </submittedName>
</protein>
<dbReference type="GO" id="GO:0019239">
    <property type="term" value="F:deaminase activity"/>
    <property type="evidence" value="ECO:0007669"/>
    <property type="project" value="TreeGrafter"/>
</dbReference>
<dbReference type="PANTHER" id="PTHR11803">
    <property type="entry name" value="2-IMINOBUTANOATE/2-IMINOPROPANOATE DEAMINASE RIDA"/>
    <property type="match status" value="1"/>
</dbReference>
<dbReference type="KEGG" id="hhw:NCTC503_01671"/>
<dbReference type="InterPro" id="IPR006056">
    <property type="entry name" value="RidA"/>
</dbReference>
<comment type="similarity">
    <text evidence="1">Belongs to the RutC family.</text>
</comment>
<dbReference type="GO" id="GO:0005829">
    <property type="term" value="C:cytosol"/>
    <property type="evidence" value="ECO:0007669"/>
    <property type="project" value="TreeGrafter"/>
</dbReference>
<dbReference type="Pfam" id="PF01042">
    <property type="entry name" value="Ribonuc_L-PSP"/>
    <property type="match status" value="1"/>
</dbReference>
<dbReference type="InterPro" id="IPR006175">
    <property type="entry name" value="YjgF/YER057c/UK114"/>
</dbReference>
<dbReference type="SUPFAM" id="SSF55298">
    <property type="entry name" value="YjgF-like"/>
    <property type="match status" value="1"/>
</dbReference>
<dbReference type="PANTHER" id="PTHR11803:SF39">
    <property type="entry name" value="2-IMINOBUTANOATE_2-IMINOPROPANOATE DEAMINASE"/>
    <property type="match status" value="1"/>
</dbReference>
<keyword evidence="3" id="KW-1185">Reference proteome</keyword>
<dbReference type="InterPro" id="IPR019897">
    <property type="entry name" value="RidA_CS"/>
</dbReference>
<evidence type="ECO:0000313" key="3">
    <source>
        <dbReference type="Proteomes" id="UP000308489"/>
    </source>
</evidence>
<gene>
    <name evidence="2" type="primary">yabJ</name>
    <name evidence="2" type="ORF">NCTC503_01671</name>
</gene>
<accession>A0A4U9RHS9</accession>
<dbReference type="CDD" id="cd00448">
    <property type="entry name" value="YjgF_YER057c_UK114_family"/>
    <property type="match status" value="1"/>
</dbReference>
<organism evidence="2 3">
    <name type="scientific">Hathewaya histolytica</name>
    <name type="common">Clostridium histolyticum</name>
    <dbReference type="NCBI Taxonomy" id="1498"/>
    <lineage>
        <taxon>Bacteria</taxon>
        <taxon>Bacillati</taxon>
        <taxon>Bacillota</taxon>
        <taxon>Clostridia</taxon>
        <taxon>Eubacteriales</taxon>
        <taxon>Clostridiaceae</taxon>
        <taxon>Hathewaya</taxon>
    </lineage>
</organism>
<dbReference type="FunFam" id="3.30.1330.40:FF:000001">
    <property type="entry name" value="L-PSP family endoribonuclease"/>
    <property type="match status" value="1"/>
</dbReference>
<reference evidence="2 3" key="1">
    <citation type="submission" date="2019-05" db="EMBL/GenBank/DDBJ databases">
        <authorList>
            <consortium name="Pathogen Informatics"/>
        </authorList>
    </citation>
    <scope>NUCLEOTIDE SEQUENCE [LARGE SCALE GENOMIC DNA]</scope>
    <source>
        <strain evidence="2 3">NCTC503</strain>
    </source>
</reference>
<name>A0A4U9RHS9_HATHI</name>
<keyword evidence="2" id="KW-0378">Hydrolase</keyword>